<keyword evidence="4" id="KW-0804">Transcription</keyword>
<dbReference type="Proteomes" id="UP001231189">
    <property type="component" value="Unassembled WGS sequence"/>
</dbReference>
<dbReference type="EMBL" id="JAUUTY010000003">
    <property type="protein sequence ID" value="KAK1668825.1"/>
    <property type="molecule type" value="Genomic_DNA"/>
</dbReference>
<dbReference type="InterPro" id="IPR003340">
    <property type="entry name" value="B3_DNA-bd"/>
</dbReference>
<evidence type="ECO:0000256" key="5">
    <source>
        <dbReference type="ARBA" id="ARBA00023242"/>
    </source>
</evidence>
<keyword evidence="9" id="KW-1185">Reference proteome</keyword>
<keyword evidence="3" id="KW-0238">DNA-binding</keyword>
<evidence type="ECO:0000313" key="8">
    <source>
        <dbReference type="EMBL" id="KAK1668825.1"/>
    </source>
</evidence>
<feature type="domain" description="TF-B3" evidence="7">
    <location>
        <begin position="210"/>
        <end position="312"/>
    </location>
</feature>
<comment type="subcellular location">
    <subcellularLocation>
        <location evidence="1">Nucleus</location>
    </subcellularLocation>
</comment>
<dbReference type="InterPro" id="IPR015300">
    <property type="entry name" value="DNA-bd_pseudobarrel_sf"/>
</dbReference>
<dbReference type="PANTHER" id="PTHR31674">
    <property type="entry name" value="B3 DOMAIN-CONTAINING PROTEIN REM-LIKE 3-RELATED"/>
    <property type="match status" value="1"/>
</dbReference>
<comment type="caution">
    <text evidence="8">The sequence shown here is derived from an EMBL/GenBank/DDBJ whole genome shotgun (WGS) entry which is preliminary data.</text>
</comment>
<feature type="domain" description="TF-B3" evidence="7">
    <location>
        <begin position="23"/>
        <end position="120"/>
    </location>
</feature>
<evidence type="ECO:0000256" key="3">
    <source>
        <dbReference type="ARBA" id="ARBA00023125"/>
    </source>
</evidence>
<proteinExistence type="predicted"/>
<gene>
    <name evidence="8" type="ORF">QYE76_056984</name>
</gene>
<dbReference type="GO" id="GO:0003677">
    <property type="term" value="F:DNA binding"/>
    <property type="evidence" value="ECO:0007669"/>
    <property type="project" value="UniProtKB-KW"/>
</dbReference>
<dbReference type="SMART" id="SM01019">
    <property type="entry name" value="B3"/>
    <property type="match status" value="2"/>
</dbReference>
<dbReference type="InterPro" id="IPR039218">
    <property type="entry name" value="REM_fam"/>
</dbReference>
<sequence length="317" mass="35936">MVKLRSQSQRDTGEMVPPDVAAFEFYRFLSYGISWEKLVLPDKFASELSGRELREMKLRVAGGGGRRAWDVEVNANEYGDMYLGRGWREFAGANGLELGQLLVFRYDGAALLSVTVFEESECRRPYQQQEEEQEDEEGEEEEDSGNEEDEEDDDEDEEEDDDDDDDDDYDYDGAGNSPPATPVRAPTGSGSSRRGTAEAGTDLESSQFSVMLRKCHLGQYRQQYLNVPAYFHEAHGYVHRSKVVLQMRGESWIVTLKHGRGGKRTEFRYGWHQFCVDNGLGLGDTCFFHALPEGCGRRGEDHALRVEVRKQEGTILP</sequence>
<reference evidence="8" key="1">
    <citation type="submission" date="2023-07" db="EMBL/GenBank/DDBJ databases">
        <title>A chromosome-level genome assembly of Lolium multiflorum.</title>
        <authorList>
            <person name="Chen Y."/>
            <person name="Copetti D."/>
            <person name="Kolliker R."/>
            <person name="Studer B."/>
        </authorList>
    </citation>
    <scope>NUCLEOTIDE SEQUENCE</scope>
    <source>
        <strain evidence="8">02402/16</strain>
        <tissue evidence="8">Leaf</tissue>
    </source>
</reference>
<dbReference type="Pfam" id="PF02362">
    <property type="entry name" value="B3"/>
    <property type="match status" value="2"/>
</dbReference>
<evidence type="ECO:0000259" key="7">
    <source>
        <dbReference type="PROSITE" id="PS50863"/>
    </source>
</evidence>
<dbReference type="CDD" id="cd10017">
    <property type="entry name" value="B3_DNA"/>
    <property type="match status" value="2"/>
</dbReference>
<evidence type="ECO:0000256" key="6">
    <source>
        <dbReference type="SAM" id="MobiDB-lite"/>
    </source>
</evidence>
<feature type="compositionally biased region" description="Acidic residues" evidence="6">
    <location>
        <begin position="129"/>
        <end position="171"/>
    </location>
</feature>
<protein>
    <recommendedName>
        <fullName evidence="7">TF-B3 domain-containing protein</fullName>
    </recommendedName>
</protein>
<dbReference type="PANTHER" id="PTHR31674:SF36">
    <property type="entry name" value="TF-B3 DOMAIN-CONTAINING PROTEIN"/>
    <property type="match status" value="1"/>
</dbReference>
<dbReference type="SUPFAM" id="SSF101936">
    <property type="entry name" value="DNA-binding pseudobarrel domain"/>
    <property type="match status" value="2"/>
</dbReference>
<dbReference type="AlphaFoldDB" id="A0AAD8T3J6"/>
<feature type="region of interest" description="Disordered" evidence="6">
    <location>
        <begin position="120"/>
        <end position="202"/>
    </location>
</feature>
<evidence type="ECO:0000256" key="2">
    <source>
        <dbReference type="ARBA" id="ARBA00023015"/>
    </source>
</evidence>
<organism evidence="8 9">
    <name type="scientific">Lolium multiflorum</name>
    <name type="common">Italian ryegrass</name>
    <name type="synonym">Lolium perenne subsp. multiflorum</name>
    <dbReference type="NCBI Taxonomy" id="4521"/>
    <lineage>
        <taxon>Eukaryota</taxon>
        <taxon>Viridiplantae</taxon>
        <taxon>Streptophyta</taxon>
        <taxon>Embryophyta</taxon>
        <taxon>Tracheophyta</taxon>
        <taxon>Spermatophyta</taxon>
        <taxon>Magnoliopsida</taxon>
        <taxon>Liliopsida</taxon>
        <taxon>Poales</taxon>
        <taxon>Poaceae</taxon>
        <taxon>BOP clade</taxon>
        <taxon>Pooideae</taxon>
        <taxon>Poodae</taxon>
        <taxon>Poeae</taxon>
        <taxon>Poeae Chloroplast Group 2 (Poeae type)</taxon>
        <taxon>Loliodinae</taxon>
        <taxon>Loliinae</taxon>
        <taxon>Lolium</taxon>
    </lineage>
</organism>
<keyword evidence="2" id="KW-0805">Transcription regulation</keyword>
<name>A0AAD8T3J6_LOLMU</name>
<evidence type="ECO:0000313" key="9">
    <source>
        <dbReference type="Proteomes" id="UP001231189"/>
    </source>
</evidence>
<evidence type="ECO:0000256" key="1">
    <source>
        <dbReference type="ARBA" id="ARBA00004123"/>
    </source>
</evidence>
<dbReference type="Gene3D" id="2.40.330.10">
    <property type="entry name" value="DNA-binding pseudobarrel domain"/>
    <property type="match status" value="2"/>
</dbReference>
<evidence type="ECO:0000256" key="4">
    <source>
        <dbReference type="ARBA" id="ARBA00023163"/>
    </source>
</evidence>
<accession>A0AAD8T3J6</accession>
<dbReference type="PROSITE" id="PS50863">
    <property type="entry name" value="B3"/>
    <property type="match status" value="2"/>
</dbReference>
<dbReference type="GO" id="GO:0005634">
    <property type="term" value="C:nucleus"/>
    <property type="evidence" value="ECO:0007669"/>
    <property type="project" value="UniProtKB-SubCell"/>
</dbReference>
<keyword evidence="5" id="KW-0539">Nucleus</keyword>